<reference evidence="1 2" key="1">
    <citation type="journal article" date="2022" name="bioRxiv">
        <title>The genome of the oomycete Peronosclerospora sorghi, a cosmopolitan pathogen of maize and sorghum, is inflated with dispersed pseudogenes.</title>
        <authorList>
            <person name="Fletcher K."/>
            <person name="Martin F."/>
            <person name="Isakeit T."/>
            <person name="Cavanaugh K."/>
            <person name="Magill C."/>
            <person name="Michelmore R."/>
        </authorList>
    </citation>
    <scope>NUCLEOTIDE SEQUENCE [LARGE SCALE GENOMIC DNA]</scope>
    <source>
        <strain evidence="1">P6</strain>
    </source>
</reference>
<comment type="caution">
    <text evidence="1">The sequence shown here is derived from an EMBL/GenBank/DDBJ whole genome shotgun (WGS) entry which is preliminary data.</text>
</comment>
<name>A0ACC0VJN0_9STRA</name>
<organism evidence="1 2">
    <name type="scientific">Peronosclerospora sorghi</name>
    <dbReference type="NCBI Taxonomy" id="230839"/>
    <lineage>
        <taxon>Eukaryota</taxon>
        <taxon>Sar</taxon>
        <taxon>Stramenopiles</taxon>
        <taxon>Oomycota</taxon>
        <taxon>Peronosporomycetes</taxon>
        <taxon>Peronosporales</taxon>
        <taxon>Peronosporaceae</taxon>
        <taxon>Peronosclerospora</taxon>
    </lineage>
</organism>
<dbReference type="EMBL" id="CM047588">
    <property type="protein sequence ID" value="KAI9906140.1"/>
    <property type="molecule type" value="Genomic_DNA"/>
</dbReference>
<evidence type="ECO:0000313" key="1">
    <source>
        <dbReference type="EMBL" id="KAI9906140.1"/>
    </source>
</evidence>
<gene>
    <name evidence="1" type="ORF">PsorP6_014279</name>
</gene>
<proteinExistence type="predicted"/>
<keyword evidence="2" id="KW-1185">Reference proteome</keyword>
<protein>
    <submittedName>
        <fullName evidence="1">Uncharacterized protein</fullName>
    </submittedName>
</protein>
<evidence type="ECO:0000313" key="2">
    <source>
        <dbReference type="Proteomes" id="UP001163321"/>
    </source>
</evidence>
<accession>A0ACC0VJN0</accession>
<sequence>MGNLMSAGGSQTATGDGMAADGFISRLSNEELKRFTDGYRRICRVEGGDASSSSSQSSPAFPHGTSVSNSVNATNGASDTTSGPLLTKKSFRAKVLSTFPMIPHALSDRLFDVLDSGHVGGLRLVNLLSGLAWLKHGTYEEQVHLLFIIYDVNNTREISREGLDIFMDVIYGRRRARSTATIKFLDRIFNGRTTLNLHEFRQIIQVKDEHGDALLVKWLAILAAKIGNDDDPQVIALEKTYNPVAIRRRIAQATLFSLTEVTALERQFQKLFDPKGGASTRIPSSQFIEVLSANGLLPKELLERFCASTAMPDIVLFEEFCLFLSDFCRGPSSNDKMHHLFHIYSNRNTTVTVDFGSMKELIHTGMKCSPGCTDVEVNEEEERQVEEVDVTLLVDIMRHGELTHFHVGVEMQISASQTVETGWDQEAFIKWAEEAIAIRRILHQLEFAACILFDLKPETPGLEKRIVTWHWLEATRSFSVGQTWNLLGAEWWRKWCDYVGLDPRNGSPYGSLPIPHMPPNIVVEKATNIRGDVACRTVSFDNVANCSRSHRPGPITSWKLLMQSGCRRLKQNLVLARDFYIIPSSVYALLFSWYSGGPDLVRSIVEASTSTEPELQIELFPLVLRVARVDPANGNVVRSGEEIVLSELSTPASLLEATCRALLLAKLIDKARLWYFNETTPDRKIRLRDDNPHELKKLTQDSVFLLEVQDDDGSWPISQSEDSTSSYSTDPITQANSRVEDDEAGAASRKRQREHRPSVFTSDICSRGNLGEVLTQRGPGSDDVVQTEEDPMLASSVVRKRFSKDAFKGPGLVGLDNLGNTCYMSSALQCLSHTRLLAEYFKNEAYLRDINFRNRDGTNGKLTAAFGELLQVLWSSDRKRFAPLEFKKVLANCNPQFAGSNQHDAQELLACLLSSLSEDLNRVVKKPYTEQPDSDGRPDALVADEWWQNHQKREYSVVVALFTGQYKSLLECSVCQYESARFEPFTFLQLSLPESNARSIVLTIIFCTDRVPLRFSVRVRHGDTVQQIKEQIAEFLRTTKNEVSVFYSTQGTSASMTKTNDVRTEVIIARTSVLHIVESLLDDKLPLTQIHERDQLSAFQLDGEEDLLLPRQAVESTQASTTSVVEVSNETTSDKYTSTKEVTSKHAIEDDTELANGSSTNGSLCLDTIKGDTNASNGDHSIALEAADNNIGQDGEVLPYGTSVYIRHYFAYVLSEHDGKWKCFNDHQCKDIDEQEVVSSMAYILFYRRRDTTQMSIEELFPPLPVDTTGDGTTTEAQTVAAAYANVRDAYKKAKVKLFEVARWAMHLKHVAESKAPWEDYVDACGLLPDDLEAVRSSVILLIFMFLWIIGWHATDWAGA</sequence>
<dbReference type="Proteomes" id="UP001163321">
    <property type="component" value="Chromosome 9"/>
</dbReference>